<dbReference type="AlphaFoldDB" id="X6LZB3"/>
<evidence type="ECO:0000259" key="7">
    <source>
        <dbReference type="PROSITE" id="PS51462"/>
    </source>
</evidence>
<dbReference type="GO" id="GO:0005737">
    <property type="term" value="C:cytoplasm"/>
    <property type="evidence" value="ECO:0007669"/>
    <property type="project" value="TreeGrafter"/>
</dbReference>
<protein>
    <recommendedName>
        <fullName evidence="3">isopentenyl-diphosphate Delta-isomerase</fullName>
        <ecNumber evidence="3">5.3.3.2</ecNumber>
    </recommendedName>
</protein>
<keyword evidence="6" id="KW-0472">Membrane</keyword>
<feature type="domain" description="Nudix hydrolase" evidence="7">
    <location>
        <begin position="74"/>
        <end position="274"/>
    </location>
</feature>
<dbReference type="InterPro" id="IPR015797">
    <property type="entry name" value="NUDIX_hydrolase-like_dom_sf"/>
</dbReference>
<gene>
    <name evidence="8" type="ORF">RFI_30455</name>
</gene>
<comment type="pathway">
    <text evidence="1">Isoprenoid biosynthesis; dimethylallyl diphosphate biosynthesis; dimethylallyl diphosphate from isopentenyl diphosphate: step 1/1.</text>
</comment>
<evidence type="ECO:0000256" key="3">
    <source>
        <dbReference type="ARBA" id="ARBA00012057"/>
    </source>
</evidence>
<dbReference type="OMA" id="FLMIECA"/>
<dbReference type="EMBL" id="ASPP01026664">
    <property type="protein sequence ID" value="ETO06939.1"/>
    <property type="molecule type" value="Genomic_DNA"/>
</dbReference>
<dbReference type="SUPFAM" id="SSF55811">
    <property type="entry name" value="Nudix"/>
    <property type="match status" value="1"/>
</dbReference>
<dbReference type="InterPro" id="IPR000086">
    <property type="entry name" value="NUDIX_hydrolase_dom"/>
</dbReference>
<keyword evidence="5" id="KW-0413">Isomerase</keyword>
<dbReference type="NCBIfam" id="TIGR02150">
    <property type="entry name" value="IPP_isom_1"/>
    <property type="match status" value="1"/>
</dbReference>
<name>X6LZB3_RETFI</name>
<evidence type="ECO:0000256" key="5">
    <source>
        <dbReference type="ARBA" id="ARBA00023235"/>
    </source>
</evidence>
<feature type="transmembrane region" description="Helical" evidence="6">
    <location>
        <begin position="210"/>
        <end position="232"/>
    </location>
</feature>
<keyword evidence="4" id="KW-0414">Isoprene biosynthesis</keyword>
<dbReference type="UniPathway" id="UPA00059">
    <property type="reaction ID" value="UER00104"/>
</dbReference>
<comment type="caution">
    <text evidence="8">The sequence shown here is derived from an EMBL/GenBank/DDBJ whole genome shotgun (WGS) entry which is preliminary data.</text>
</comment>
<dbReference type="Gene3D" id="3.90.79.10">
    <property type="entry name" value="Nucleoside Triphosphate Pyrophosphohydrolase"/>
    <property type="match status" value="2"/>
</dbReference>
<dbReference type="CDD" id="cd02885">
    <property type="entry name" value="NUDIX_IPP_Isomerase"/>
    <property type="match status" value="1"/>
</dbReference>
<sequence length="323" mass="37787">MVTKFSKHFSLPYRSYFLNSLPRRLLTSQPKYDALQIQAMEEDKCVLVDTNDNIIGSATKKQCHSREKVSKNEMLHRAFSVLLFDEQNRLLLQKRSAHKITFPNCWTNTCCSHPLYQSSHCELTEMSKLAKHRQQQQQTNNDEWISLQYKVDGTKRAAIDRMAIELGISPGQIHSSQLHFLTRVLYKAILDEHWAEFESYVCLFVFSCQIALFTLFFSLFLMIECALDYILIARKRVNFNANPNEVSDIRYFDKVELKELMRQAKVQTDVKSQASSAQQNTYLVSPWFKILYDHFLEDWWLKLDDIIAGKVPADPRVHNFVSI</sequence>
<dbReference type="PROSITE" id="PS51462">
    <property type="entry name" value="NUDIX"/>
    <property type="match status" value="1"/>
</dbReference>
<dbReference type="GO" id="GO:0004452">
    <property type="term" value="F:isopentenyl-diphosphate delta-isomerase activity"/>
    <property type="evidence" value="ECO:0007669"/>
    <property type="project" value="UniProtKB-EC"/>
</dbReference>
<reference evidence="8 9" key="1">
    <citation type="journal article" date="2013" name="Curr. Biol.">
        <title>The Genome of the Foraminiferan Reticulomyxa filosa.</title>
        <authorList>
            <person name="Glockner G."/>
            <person name="Hulsmann N."/>
            <person name="Schleicher M."/>
            <person name="Noegel A.A."/>
            <person name="Eichinger L."/>
            <person name="Gallinger C."/>
            <person name="Pawlowski J."/>
            <person name="Sierra R."/>
            <person name="Euteneuer U."/>
            <person name="Pillet L."/>
            <person name="Moustafa A."/>
            <person name="Platzer M."/>
            <person name="Groth M."/>
            <person name="Szafranski K."/>
            <person name="Schliwa M."/>
        </authorList>
    </citation>
    <scope>NUCLEOTIDE SEQUENCE [LARGE SCALE GENOMIC DNA]</scope>
</reference>
<evidence type="ECO:0000313" key="8">
    <source>
        <dbReference type="EMBL" id="ETO06939.1"/>
    </source>
</evidence>
<evidence type="ECO:0000313" key="9">
    <source>
        <dbReference type="Proteomes" id="UP000023152"/>
    </source>
</evidence>
<comment type="similarity">
    <text evidence="2">Belongs to the IPP isomerase type 1 family.</text>
</comment>
<keyword evidence="6" id="KW-0812">Transmembrane</keyword>
<evidence type="ECO:0000256" key="2">
    <source>
        <dbReference type="ARBA" id="ARBA00007579"/>
    </source>
</evidence>
<organism evidence="8 9">
    <name type="scientific">Reticulomyxa filosa</name>
    <dbReference type="NCBI Taxonomy" id="46433"/>
    <lineage>
        <taxon>Eukaryota</taxon>
        <taxon>Sar</taxon>
        <taxon>Rhizaria</taxon>
        <taxon>Retaria</taxon>
        <taxon>Foraminifera</taxon>
        <taxon>Monothalamids</taxon>
        <taxon>Reticulomyxidae</taxon>
        <taxon>Reticulomyxa</taxon>
    </lineage>
</organism>
<proteinExistence type="inferred from homology"/>
<dbReference type="EC" id="5.3.3.2" evidence="3"/>
<keyword evidence="6" id="KW-1133">Transmembrane helix</keyword>
<dbReference type="PIRSF" id="PIRSF018427">
    <property type="entry name" value="Isopntndiph_ism"/>
    <property type="match status" value="1"/>
</dbReference>
<keyword evidence="9" id="KW-1185">Reference proteome</keyword>
<evidence type="ECO:0000256" key="4">
    <source>
        <dbReference type="ARBA" id="ARBA00023229"/>
    </source>
</evidence>
<dbReference type="Proteomes" id="UP000023152">
    <property type="component" value="Unassembled WGS sequence"/>
</dbReference>
<dbReference type="PANTHER" id="PTHR10885">
    <property type="entry name" value="ISOPENTENYL-DIPHOSPHATE DELTA-ISOMERASE"/>
    <property type="match status" value="1"/>
</dbReference>
<dbReference type="PANTHER" id="PTHR10885:SF0">
    <property type="entry name" value="ISOPENTENYL-DIPHOSPHATE DELTA-ISOMERASE"/>
    <property type="match status" value="1"/>
</dbReference>
<evidence type="ECO:0000256" key="1">
    <source>
        <dbReference type="ARBA" id="ARBA00004826"/>
    </source>
</evidence>
<accession>X6LZB3</accession>
<dbReference type="GO" id="GO:0009240">
    <property type="term" value="P:isopentenyl diphosphate biosynthetic process"/>
    <property type="evidence" value="ECO:0007669"/>
    <property type="project" value="TreeGrafter"/>
</dbReference>
<evidence type="ECO:0000256" key="6">
    <source>
        <dbReference type="SAM" id="Phobius"/>
    </source>
</evidence>
<dbReference type="GO" id="GO:0050992">
    <property type="term" value="P:dimethylallyl diphosphate biosynthetic process"/>
    <property type="evidence" value="ECO:0007669"/>
    <property type="project" value="UniProtKB-UniPathway"/>
</dbReference>
<dbReference type="InterPro" id="IPR011876">
    <property type="entry name" value="IsopentenylPP_isomerase_typ1"/>
</dbReference>
<dbReference type="OrthoDB" id="510307at2759"/>